<dbReference type="Gene3D" id="1.10.287.560">
    <property type="entry name" value="Histidine kinase CheA-like, homodimeric domain"/>
    <property type="match status" value="1"/>
</dbReference>
<proteinExistence type="predicted"/>
<dbReference type="InterPro" id="IPR037006">
    <property type="entry name" value="CheA-like_homodim_sf"/>
</dbReference>
<dbReference type="InterPro" id="IPR036890">
    <property type="entry name" value="HATPase_C_sf"/>
</dbReference>
<reference evidence="15 16" key="1">
    <citation type="submission" date="2023-08" db="EMBL/GenBank/DDBJ databases">
        <authorList>
            <person name="Park J.-S."/>
        </authorList>
    </citation>
    <scope>NUCLEOTIDE SEQUENCE [LARGE SCALE GENOMIC DNA]</scope>
    <source>
        <strain evidence="15 16">2205SS18-9</strain>
    </source>
</reference>
<evidence type="ECO:0000256" key="6">
    <source>
        <dbReference type="ARBA" id="ARBA00022679"/>
    </source>
</evidence>
<protein>
    <recommendedName>
        <fullName evidence="3">Chemotaxis protein CheA</fullName>
        <ecNumber evidence="2">2.7.13.3</ecNumber>
    </recommendedName>
</protein>
<keyword evidence="9" id="KW-0067">ATP-binding</keyword>
<dbReference type="InterPro" id="IPR003594">
    <property type="entry name" value="HATPase_dom"/>
</dbReference>
<dbReference type="Pfam" id="PF07194">
    <property type="entry name" value="P2"/>
    <property type="match status" value="1"/>
</dbReference>
<dbReference type="SMART" id="SM00260">
    <property type="entry name" value="CheW"/>
    <property type="match status" value="1"/>
</dbReference>
<dbReference type="InterPro" id="IPR004358">
    <property type="entry name" value="Sig_transdc_His_kin-like_C"/>
</dbReference>
<organism evidence="15 16">
    <name type="scientific">Chengkuizengella axinellae</name>
    <dbReference type="NCBI Taxonomy" id="3064388"/>
    <lineage>
        <taxon>Bacteria</taxon>
        <taxon>Bacillati</taxon>
        <taxon>Bacillota</taxon>
        <taxon>Bacilli</taxon>
        <taxon>Bacillales</taxon>
        <taxon>Paenibacillaceae</taxon>
        <taxon>Chengkuizengella</taxon>
    </lineage>
</organism>
<dbReference type="Gene3D" id="3.30.565.10">
    <property type="entry name" value="Histidine kinase-like ATPase, C-terminal domain"/>
    <property type="match status" value="1"/>
</dbReference>
<evidence type="ECO:0000256" key="11">
    <source>
        <dbReference type="PROSITE-ProRule" id="PRU00110"/>
    </source>
</evidence>
<name>A0ABT9IVS3_9BACL</name>
<dbReference type="SUPFAM" id="SSF50341">
    <property type="entry name" value="CheW-like"/>
    <property type="match status" value="1"/>
</dbReference>
<dbReference type="InterPro" id="IPR004105">
    <property type="entry name" value="CheA-like_dim"/>
</dbReference>
<keyword evidence="7" id="KW-0547">Nucleotide-binding</keyword>
<dbReference type="Gene3D" id="1.20.120.160">
    <property type="entry name" value="HPT domain"/>
    <property type="match status" value="1"/>
</dbReference>
<dbReference type="CDD" id="cd00731">
    <property type="entry name" value="CheA_reg"/>
    <property type="match status" value="1"/>
</dbReference>
<dbReference type="InterPro" id="IPR005467">
    <property type="entry name" value="His_kinase_dom"/>
</dbReference>
<dbReference type="PROSITE" id="PS50109">
    <property type="entry name" value="HIS_KIN"/>
    <property type="match status" value="1"/>
</dbReference>
<keyword evidence="8" id="KW-0418">Kinase</keyword>
<evidence type="ECO:0000313" key="16">
    <source>
        <dbReference type="Proteomes" id="UP001231941"/>
    </source>
</evidence>
<comment type="catalytic activity">
    <reaction evidence="1">
        <text>ATP + protein L-histidine = ADP + protein N-phospho-L-histidine.</text>
        <dbReference type="EC" id="2.7.13.3"/>
    </reaction>
</comment>
<dbReference type="Gene3D" id="2.30.30.40">
    <property type="entry name" value="SH3 Domains"/>
    <property type="match status" value="1"/>
</dbReference>
<evidence type="ECO:0000256" key="8">
    <source>
        <dbReference type="ARBA" id="ARBA00022777"/>
    </source>
</evidence>
<dbReference type="PANTHER" id="PTHR43395">
    <property type="entry name" value="SENSOR HISTIDINE KINASE CHEA"/>
    <property type="match status" value="1"/>
</dbReference>
<evidence type="ECO:0000259" key="12">
    <source>
        <dbReference type="PROSITE" id="PS50109"/>
    </source>
</evidence>
<dbReference type="EC" id="2.7.13.3" evidence="2"/>
<evidence type="ECO:0000256" key="3">
    <source>
        <dbReference type="ARBA" id="ARBA00021495"/>
    </source>
</evidence>
<dbReference type="SMART" id="SM00073">
    <property type="entry name" value="HPT"/>
    <property type="match status" value="1"/>
</dbReference>
<dbReference type="SUPFAM" id="SSF55052">
    <property type="entry name" value="CheY-binding domain of CheA"/>
    <property type="match status" value="1"/>
</dbReference>
<feature type="domain" description="CheW-like" evidence="13">
    <location>
        <begin position="593"/>
        <end position="722"/>
    </location>
</feature>
<sequence length="722" mass="82048">MSSDQYLNMFIDEAKEHLQHLNDNVMKLENTPGNMELVQEIFRSAHTLKGMAATMGFNDLSSLTHEMENVLDLVRNNQLQMDTFIFDALFKSLDHLEMMLTDIFEGGTGKADVEDIVKTLHNIVVGEHVQEDSSKQHQEISNSAYVLDEYQHSVLKKSLESKKVFFIKVLIDEGCLLKVARVYMVTTTLERYGEIVKITPRVEDVEQELNDNELLLYYISDVEEQILHNEIMNISEIYSVQFDRVDLEFIDRQVGNNIQVEDEEFEDKQPEIIQAEDQQIVNKQSEIDQPKIKQIDDKKLEDKQPEDVIKTENKQTGIKQYSAGVKVNTESVSEKQSRKPSMSRTIRVDTDKLDTLMNLFSELLIDRVRLEALSSEINHMDLTDTVEHMSRVSGDIQNIVLNLRMMPIESVFNRFPRMVRDLAKSLDKEVEFIITGADTELDRNVIDEIGDPLVHLIRNALDHGIESPAERLQNNKPEKGTLLLRAYHSGNHVFIEIEEDGRGIDRGKILDIAIKKQIISQEDAQKMSDEQIQQLIFASGFSTADKVSDISGRGVGLDVVKTKINALGGQIQIHSEEGNGTKFSIQLPLTLSIIQAMLVKQGEEKYAIPLSSIVETDILQKKDIKIAHNIEMIEYRDRLIPILFLKNIFDIPGSYDPIDYNIVILQQGDKRVAIVVDEFIGQQEIVLKSLGKYLTNIYAISGATILGDGHVALIVDPNALFK</sequence>
<dbReference type="Pfam" id="PF01584">
    <property type="entry name" value="CheW"/>
    <property type="match status" value="1"/>
</dbReference>
<gene>
    <name evidence="15" type="ORF">Q5Y73_05045</name>
</gene>
<keyword evidence="10" id="KW-0902">Two-component regulatory system</keyword>
<evidence type="ECO:0000259" key="13">
    <source>
        <dbReference type="PROSITE" id="PS50851"/>
    </source>
</evidence>
<evidence type="ECO:0000256" key="7">
    <source>
        <dbReference type="ARBA" id="ARBA00022741"/>
    </source>
</evidence>
<dbReference type="PROSITE" id="PS50894">
    <property type="entry name" value="HPT"/>
    <property type="match status" value="1"/>
</dbReference>
<dbReference type="RefSeq" id="WP_305990727.1">
    <property type="nucleotide sequence ID" value="NZ_JAVAMP010000001.1"/>
</dbReference>
<evidence type="ECO:0000256" key="4">
    <source>
        <dbReference type="ARBA" id="ARBA00022500"/>
    </source>
</evidence>
<evidence type="ECO:0000259" key="14">
    <source>
        <dbReference type="PROSITE" id="PS50894"/>
    </source>
</evidence>
<dbReference type="InterPro" id="IPR037052">
    <property type="entry name" value="CheA-like_P2_sf"/>
</dbReference>
<evidence type="ECO:0000256" key="5">
    <source>
        <dbReference type="ARBA" id="ARBA00022553"/>
    </source>
</evidence>
<dbReference type="InterPro" id="IPR036061">
    <property type="entry name" value="CheW-like_dom_sf"/>
</dbReference>
<evidence type="ECO:0000313" key="15">
    <source>
        <dbReference type="EMBL" id="MDP5273461.1"/>
    </source>
</evidence>
<dbReference type="InterPro" id="IPR008207">
    <property type="entry name" value="Sig_transdc_His_kin_Hpt_dom"/>
</dbReference>
<dbReference type="PANTHER" id="PTHR43395:SF1">
    <property type="entry name" value="CHEMOTAXIS PROTEIN CHEA"/>
    <property type="match status" value="1"/>
</dbReference>
<dbReference type="InterPro" id="IPR036097">
    <property type="entry name" value="HisK_dim/P_sf"/>
</dbReference>
<feature type="domain" description="HPt" evidence="14">
    <location>
        <begin position="1"/>
        <end position="103"/>
    </location>
</feature>
<keyword evidence="4" id="KW-0145">Chemotaxis</keyword>
<dbReference type="Proteomes" id="UP001231941">
    <property type="component" value="Unassembled WGS sequence"/>
</dbReference>
<dbReference type="Pfam" id="PF02518">
    <property type="entry name" value="HATPase_c"/>
    <property type="match status" value="1"/>
</dbReference>
<dbReference type="EMBL" id="JAVAMP010000001">
    <property type="protein sequence ID" value="MDP5273461.1"/>
    <property type="molecule type" value="Genomic_DNA"/>
</dbReference>
<dbReference type="InterPro" id="IPR010808">
    <property type="entry name" value="CheA_P2-bd"/>
</dbReference>
<dbReference type="SUPFAM" id="SSF55874">
    <property type="entry name" value="ATPase domain of HSP90 chaperone/DNA topoisomerase II/histidine kinase"/>
    <property type="match status" value="1"/>
</dbReference>
<dbReference type="PROSITE" id="PS50851">
    <property type="entry name" value="CHEW"/>
    <property type="match status" value="1"/>
</dbReference>
<evidence type="ECO:0000256" key="10">
    <source>
        <dbReference type="ARBA" id="ARBA00023012"/>
    </source>
</evidence>
<dbReference type="SUPFAM" id="SSF47384">
    <property type="entry name" value="Homodimeric domain of signal transducing histidine kinase"/>
    <property type="match status" value="1"/>
</dbReference>
<evidence type="ECO:0000256" key="9">
    <source>
        <dbReference type="ARBA" id="ARBA00022840"/>
    </source>
</evidence>
<dbReference type="SMART" id="SM01231">
    <property type="entry name" value="H-kinase_dim"/>
    <property type="match status" value="1"/>
</dbReference>
<evidence type="ECO:0000256" key="1">
    <source>
        <dbReference type="ARBA" id="ARBA00000085"/>
    </source>
</evidence>
<dbReference type="InterPro" id="IPR051315">
    <property type="entry name" value="Bact_Chemotaxis_CheA"/>
</dbReference>
<dbReference type="SMART" id="SM00387">
    <property type="entry name" value="HATPase_c"/>
    <property type="match status" value="1"/>
</dbReference>
<dbReference type="Gene3D" id="3.30.70.1110">
    <property type="entry name" value="Histidine kinase CheA-like, P2 response regulator-binding domain"/>
    <property type="match status" value="1"/>
</dbReference>
<dbReference type="InterPro" id="IPR036641">
    <property type="entry name" value="HPT_dom_sf"/>
</dbReference>
<dbReference type="Pfam" id="PF01627">
    <property type="entry name" value="Hpt"/>
    <property type="match status" value="1"/>
</dbReference>
<dbReference type="InterPro" id="IPR002545">
    <property type="entry name" value="CheW-lke_dom"/>
</dbReference>
<keyword evidence="5 11" id="KW-0597">Phosphoprotein</keyword>
<comment type="caution">
    <text evidence="15">The sequence shown here is derived from an EMBL/GenBank/DDBJ whole genome shotgun (WGS) entry which is preliminary data.</text>
</comment>
<dbReference type="SUPFAM" id="SSF47226">
    <property type="entry name" value="Histidine-containing phosphotransfer domain, HPT domain"/>
    <property type="match status" value="1"/>
</dbReference>
<keyword evidence="6 15" id="KW-0808">Transferase</keyword>
<keyword evidence="16" id="KW-1185">Reference proteome</keyword>
<accession>A0ABT9IVS3</accession>
<dbReference type="CDD" id="cd00088">
    <property type="entry name" value="HPT"/>
    <property type="match status" value="1"/>
</dbReference>
<dbReference type="CDD" id="cd16916">
    <property type="entry name" value="HATPase_CheA-like"/>
    <property type="match status" value="1"/>
</dbReference>
<dbReference type="InterPro" id="IPR035891">
    <property type="entry name" value="CheY-binding_CheA"/>
</dbReference>
<feature type="domain" description="Histidine kinase" evidence="12">
    <location>
        <begin position="341"/>
        <end position="591"/>
    </location>
</feature>
<evidence type="ECO:0000256" key="2">
    <source>
        <dbReference type="ARBA" id="ARBA00012438"/>
    </source>
</evidence>
<dbReference type="GO" id="GO:0004673">
    <property type="term" value="F:protein histidine kinase activity"/>
    <property type="evidence" value="ECO:0007669"/>
    <property type="project" value="UniProtKB-EC"/>
</dbReference>
<dbReference type="Pfam" id="PF02895">
    <property type="entry name" value="H-kinase_dim"/>
    <property type="match status" value="1"/>
</dbReference>
<feature type="modified residue" description="Phosphohistidine" evidence="11">
    <location>
        <position position="46"/>
    </location>
</feature>
<dbReference type="PRINTS" id="PR00344">
    <property type="entry name" value="BCTRLSENSOR"/>
</dbReference>